<accession>A0A7K1V280</accession>
<organism evidence="1 2">
    <name type="scientific">Nocardia terrae</name>
    <dbReference type="NCBI Taxonomy" id="2675851"/>
    <lineage>
        <taxon>Bacteria</taxon>
        <taxon>Bacillati</taxon>
        <taxon>Actinomycetota</taxon>
        <taxon>Actinomycetes</taxon>
        <taxon>Mycobacteriales</taxon>
        <taxon>Nocardiaceae</taxon>
        <taxon>Nocardia</taxon>
    </lineage>
</organism>
<sequence>MSLPDFTQRASDGPLDLRSEYTLHPTDEVRAEGTVLVELSEQIMQTDDHHESRPMVVFQFCGLTVGGRWMAAPAAAVAFRPAWSGHEPGTPTLVLGESGRLVTDLGRLLGNQPQHIQDAMDRVLQAIAMHFLTDMRVAHFRHDAANRRLQRAVHTHDLAAMRMHAATLRLARARTEVNTAAALVQAVRDHIEL</sequence>
<keyword evidence="2" id="KW-1185">Reference proteome</keyword>
<gene>
    <name evidence="1" type="ORF">GPX89_25675</name>
</gene>
<protein>
    <submittedName>
        <fullName evidence="1">Uncharacterized protein</fullName>
    </submittedName>
</protein>
<dbReference type="EMBL" id="WRPP01000005">
    <property type="protein sequence ID" value="MVU80627.1"/>
    <property type="molecule type" value="Genomic_DNA"/>
</dbReference>
<evidence type="ECO:0000313" key="1">
    <source>
        <dbReference type="EMBL" id="MVU80627.1"/>
    </source>
</evidence>
<dbReference type="AlphaFoldDB" id="A0A7K1V280"/>
<name>A0A7K1V280_9NOCA</name>
<evidence type="ECO:0000313" key="2">
    <source>
        <dbReference type="Proteomes" id="UP000466794"/>
    </source>
</evidence>
<comment type="caution">
    <text evidence="1">The sequence shown here is derived from an EMBL/GenBank/DDBJ whole genome shotgun (WGS) entry which is preliminary data.</text>
</comment>
<proteinExistence type="predicted"/>
<reference evidence="1 2" key="1">
    <citation type="submission" date="2019-12" db="EMBL/GenBank/DDBJ databases">
        <title>Nocardia sp. nov. ET3-3 isolated from soil.</title>
        <authorList>
            <person name="Kanchanasin P."/>
            <person name="Tanasupawat S."/>
            <person name="Yuki M."/>
            <person name="Kudo T."/>
        </authorList>
    </citation>
    <scope>NUCLEOTIDE SEQUENCE [LARGE SCALE GENOMIC DNA]</scope>
    <source>
        <strain evidence="1 2">ET3-3</strain>
    </source>
</reference>
<dbReference type="RefSeq" id="WP_157390221.1">
    <property type="nucleotide sequence ID" value="NZ_WRPP01000005.1"/>
</dbReference>
<dbReference type="Proteomes" id="UP000466794">
    <property type="component" value="Unassembled WGS sequence"/>
</dbReference>